<organism evidence="1 2">
    <name type="scientific">Saccharopolyspora dendranthemae</name>
    <dbReference type="NCBI Taxonomy" id="1181886"/>
    <lineage>
        <taxon>Bacteria</taxon>
        <taxon>Bacillati</taxon>
        <taxon>Actinomycetota</taxon>
        <taxon>Actinomycetes</taxon>
        <taxon>Pseudonocardiales</taxon>
        <taxon>Pseudonocardiaceae</taxon>
        <taxon>Saccharopolyspora</taxon>
    </lineage>
</organism>
<dbReference type="RefSeq" id="WP_145740131.1">
    <property type="nucleotide sequence ID" value="NZ_VIWX01000003.1"/>
</dbReference>
<dbReference type="AlphaFoldDB" id="A0A561U4N5"/>
<evidence type="ECO:0000313" key="1">
    <source>
        <dbReference type="EMBL" id="TWF94324.1"/>
    </source>
</evidence>
<dbReference type="OrthoDB" id="3689490at2"/>
<protein>
    <submittedName>
        <fullName evidence="1">Uncharacterized protein</fullName>
    </submittedName>
</protein>
<accession>A0A561U4N5</accession>
<dbReference type="Proteomes" id="UP000316184">
    <property type="component" value="Unassembled WGS sequence"/>
</dbReference>
<sequence length="212" mass="24010">MRPAGVRERIAQLKEEERQYAGARPEQALQRALTWFIHGCALLSYADLPTSAVVESFRSVLGCLDDPHQRRGTSRWEQAGVECIAQLRDPLAEVAADPQRHATRDDEIAGPPLLRIPPLVLVGRTTHHAFFPMACLNAAGSLQEEAIPPYLAVTMICSVGYFEPAEERDLLTETRSLRTRYEDQPSERSSLDDEIRRRLRTWEQAYRNDGSR</sequence>
<proteinExistence type="predicted"/>
<dbReference type="EMBL" id="VIWX01000003">
    <property type="protein sequence ID" value="TWF94324.1"/>
    <property type="molecule type" value="Genomic_DNA"/>
</dbReference>
<reference evidence="1 2" key="1">
    <citation type="submission" date="2019-06" db="EMBL/GenBank/DDBJ databases">
        <title>Sequencing the genomes of 1000 actinobacteria strains.</title>
        <authorList>
            <person name="Klenk H.-P."/>
        </authorList>
    </citation>
    <scope>NUCLEOTIDE SEQUENCE [LARGE SCALE GENOMIC DNA]</scope>
    <source>
        <strain evidence="1 2">DSM 46699</strain>
    </source>
</reference>
<name>A0A561U4N5_9PSEU</name>
<gene>
    <name evidence="1" type="ORF">FHU35_1325</name>
</gene>
<keyword evidence="2" id="KW-1185">Reference proteome</keyword>
<comment type="caution">
    <text evidence="1">The sequence shown here is derived from an EMBL/GenBank/DDBJ whole genome shotgun (WGS) entry which is preliminary data.</text>
</comment>
<evidence type="ECO:0000313" key="2">
    <source>
        <dbReference type="Proteomes" id="UP000316184"/>
    </source>
</evidence>